<name>A0A0C9YNC0_9AGAM</name>
<keyword evidence="2" id="KW-1185">Reference proteome</keyword>
<organism evidence="1 2">
    <name type="scientific">Pisolithus microcarpus 441</name>
    <dbReference type="NCBI Taxonomy" id="765257"/>
    <lineage>
        <taxon>Eukaryota</taxon>
        <taxon>Fungi</taxon>
        <taxon>Dikarya</taxon>
        <taxon>Basidiomycota</taxon>
        <taxon>Agaricomycotina</taxon>
        <taxon>Agaricomycetes</taxon>
        <taxon>Agaricomycetidae</taxon>
        <taxon>Boletales</taxon>
        <taxon>Sclerodermatineae</taxon>
        <taxon>Pisolithaceae</taxon>
        <taxon>Pisolithus</taxon>
    </lineage>
</organism>
<accession>A0A0C9YNC0</accession>
<dbReference type="Proteomes" id="UP000054018">
    <property type="component" value="Unassembled WGS sequence"/>
</dbReference>
<proteinExistence type="predicted"/>
<dbReference type="EMBL" id="KN834156">
    <property type="protein sequence ID" value="KIK11787.1"/>
    <property type="molecule type" value="Genomic_DNA"/>
</dbReference>
<gene>
    <name evidence="1" type="ORF">PISMIDRAFT_475001</name>
</gene>
<evidence type="ECO:0000313" key="2">
    <source>
        <dbReference type="Proteomes" id="UP000054018"/>
    </source>
</evidence>
<dbReference type="AlphaFoldDB" id="A0A0C9YNC0"/>
<dbReference type="HOGENOM" id="CLU_2723161_0_0_1"/>
<protein>
    <submittedName>
        <fullName evidence="1">Unplaced genomic scaffold scaffold_472, whole genome shotgun sequence</fullName>
    </submittedName>
</protein>
<reference evidence="1 2" key="1">
    <citation type="submission" date="2014-04" db="EMBL/GenBank/DDBJ databases">
        <authorList>
            <consortium name="DOE Joint Genome Institute"/>
            <person name="Kuo A."/>
            <person name="Kohler A."/>
            <person name="Costa M.D."/>
            <person name="Nagy L.G."/>
            <person name="Floudas D."/>
            <person name="Copeland A."/>
            <person name="Barry K.W."/>
            <person name="Cichocki N."/>
            <person name="Veneault-Fourrey C."/>
            <person name="LaButti K."/>
            <person name="Lindquist E.A."/>
            <person name="Lipzen A."/>
            <person name="Lundell T."/>
            <person name="Morin E."/>
            <person name="Murat C."/>
            <person name="Sun H."/>
            <person name="Tunlid A."/>
            <person name="Henrissat B."/>
            <person name="Grigoriev I.V."/>
            <person name="Hibbett D.S."/>
            <person name="Martin F."/>
            <person name="Nordberg H.P."/>
            <person name="Cantor M.N."/>
            <person name="Hua S.X."/>
        </authorList>
    </citation>
    <scope>NUCLEOTIDE SEQUENCE [LARGE SCALE GENOMIC DNA]</scope>
    <source>
        <strain evidence="1 2">441</strain>
    </source>
</reference>
<reference evidence="2" key="2">
    <citation type="submission" date="2015-01" db="EMBL/GenBank/DDBJ databases">
        <title>Evolutionary Origins and Diversification of the Mycorrhizal Mutualists.</title>
        <authorList>
            <consortium name="DOE Joint Genome Institute"/>
            <consortium name="Mycorrhizal Genomics Consortium"/>
            <person name="Kohler A."/>
            <person name="Kuo A."/>
            <person name="Nagy L.G."/>
            <person name="Floudas D."/>
            <person name="Copeland A."/>
            <person name="Barry K.W."/>
            <person name="Cichocki N."/>
            <person name="Veneault-Fourrey C."/>
            <person name="LaButti K."/>
            <person name="Lindquist E.A."/>
            <person name="Lipzen A."/>
            <person name="Lundell T."/>
            <person name="Morin E."/>
            <person name="Murat C."/>
            <person name="Riley R."/>
            <person name="Ohm R."/>
            <person name="Sun H."/>
            <person name="Tunlid A."/>
            <person name="Henrissat B."/>
            <person name="Grigoriev I.V."/>
            <person name="Hibbett D.S."/>
            <person name="Martin F."/>
        </authorList>
    </citation>
    <scope>NUCLEOTIDE SEQUENCE [LARGE SCALE GENOMIC DNA]</scope>
    <source>
        <strain evidence="2">441</strain>
    </source>
</reference>
<evidence type="ECO:0000313" key="1">
    <source>
        <dbReference type="EMBL" id="KIK11787.1"/>
    </source>
</evidence>
<sequence>MTCELRNVLSTLAGYRMSGNSLSTSGQLLGNCLTFFRPSNQLAPFGSICVVPTCPLCVVCVDLDVVLFALSL</sequence>